<comment type="caution">
    <text evidence="1">The sequence shown here is derived from an EMBL/GenBank/DDBJ whole genome shotgun (WGS) entry which is preliminary data.</text>
</comment>
<proteinExistence type="predicted"/>
<name>A0ACC0IQN7_9ERIC</name>
<evidence type="ECO:0000313" key="1">
    <source>
        <dbReference type="EMBL" id="KAI8028247.1"/>
    </source>
</evidence>
<accession>A0ACC0IQN7</accession>
<reference evidence="1 2" key="1">
    <citation type="journal article" date="2022" name="Plant J.">
        <title>Chromosome-level genome of Camellia lanceoleosa provides a valuable resource for understanding genome evolution and self-incompatibility.</title>
        <authorList>
            <person name="Gong W."/>
            <person name="Xiao S."/>
            <person name="Wang L."/>
            <person name="Liao Z."/>
            <person name="Chang Y."/>
            <person name="Mo W."/>
            <person name="Hu G."/>
            <person name="Li W."/>
            <person name="Zhao G."/>
            <person name="Zhu H."/>
            <person name="Hu X."/>
            <person name="Ji K."/>
            <person name="Xiang X."/>
            <person name="Song Q."/>
            <person name="Yuan D."/>
            <person name="Jin S."/>
            <person name="Zhang L."/>
        </authorList>
    </citation>
    <scope>NUCLEOTIDE SEQUENCE [LARGE SCALE GENOMIC DNA]</scope>
    <source>
        <strain evidence="1">SQ_2022a</strain>
    </source>
</reference>
<keyword evidence="2" id="KW-1185">Reference proteome</keyword>
<gene>
    <name evidence="1" type="ORF">LOK49_LG02G00305</name>
</gene>
<dbReference type="EMBL" id="CM045760">
    <property type="protein sequence ID" value="KAI8028247.1"/>
    <property type="molecule type" value="Genomic_DNA"/>
</dbReference>
<dbReference type="Proteomes" id="UP001060215">
    <property type="component" value="Chromosome 3"/>
</dbReference>
<organism evidence="1 2">
    <name type="scientific">Camellia lanceoleosa</name>
    <dbReference type="NCBI Taxonomy" id="1840588"/>
    <lineage>
        <taxon>Eukaryota</taxon>
        <taxon>Viridiplantae</taxon>
        <taxon>Streptophyta</taxon>
        <taxon>Embryophyta</taxon>
        <taxon>Tracheophyta</taxon>
        <taxon>Spermatophyta</taxon>
        <taxon>Magnoliopsida</taxon>
        <taxon>eudicotyledons</taxon>
        <taxon>Gunneridae</taxon>
        <taxon>Pentapetalae</taxon>
        <taxon>asterids</taxon>
        <taxon>Ericales</taxon>
        <taxon>Theaceae</taxon>
        <taxon>Camellia</taxon>
    </lineage>
</organism>
<sequence>MSRERNRRSGRTAFSFLHVKLLRKKQIPVLSAKRETEEMAEHNILDVKLFRKKSSCLQVPCLLFSVVVSHSVLLFDMTLKFYHNIATGQKFKTKEELVRYANYCKRVASSYYDDFKECYRNSKGVYVERPWETDPYNTLATMSKVGLGK</sequence>
<protein>
    <submittedName>
        <fullName evidence="1">Uncharacterized protein</fullName>
    </submittedName>
</protein>
<evidence type="ECO:0000313" key="2">
    <source>
        <dbReference type="Proteomes" id="UP001060215"/>
    </source>
</evidence>